<evidence type="ECO:0000313" key="1">
    <source>
        <dbReference type="EMBL" id="UAJ16910.1"/>
    </source>
</evidence>
<dbReference type="Proteomes" id="UP000827424">
    <property type="component" value="Segment"/>
</dbReference>
<dbReference type="InterPro" id="IPR058003">
    <property type="entry name" value="Phage_gp12"/>
</dbReference>
<gene>
    <name evidence="1" type="ORF">CPT_ProddE_030</name>
</gene>
<dbReference type="EMBL" id="MZ666938">
    <property type="protein sequence ID" value="UAJ16910.1"/>
    <property type="molecule type" value="Genomic_DNA"/>
</dbReference>
<keyword evidence="2" id="KW-1185">Reference proteome</keyword>
<organism evidence="1 2">
    <name type="scientific">Desulfovibrio phage ProddE</name>
    <dbReference type="NCBI Taxonomy" id="2866661"/>
    <lineage>
        <taxon>Viruses</taxon>
        <taxon>Duplodnaviria</taxon>
        <taxon>Heunggongvirae</taxon>
        <taxon>Uroviricota</taxon>
        <taxon>Caudoviricetes</taxon>
        <taxon>Autographivirales</taxon>
        <taxon>Autographivirales incertae sedis</taxon>
        <taxon>Proddevirus</taxon>
        <taxon>Proddevirus proddE</taxon>
    </lineage>
</organism>
<name>A0AAE8XAP7_9CAUD</name>
<sequence>MGKLIAADIPNLISGVSQQPWNVRLPTQAEEQVNCYSSVTDFLRRRPATKHIAKLRDTKFTNGCAEHHINRDEQEKYTCLFTSSSIEVFDLQGQKKTVNASVEAMAYLSTVVNPETDLRFLTINDYTFVLNRKKVVEQSSDLSPKRVAEALVFIKQASYNTTYYVTLDGKTVSFTTLDGVAPSDQPADKLSSKEIAESLASQLTTADYSIQSQNNTIWIRKKDGSDFVIKAEDTRSNTHISVFKNKVQRFSDLPTVAPKGFTVEIYGDSSSSFDNYYCQFEPTDSNDTFGAGLWKETVKPGIPFKLDAATMPHALVRNADGTFEFKALDWTERTCGDEDSAAMPSFVGRTINSVFFYRNRLAFLSEENVIMSEVGEFFNFFPTTVTTMVDSDRIDVAASHVRSNTLESAAVFSGGVLMFSDQCQFSLEHDTTLSNSTVSVKPVTEFETSIKVVPVSSGKTVFFATEQGAFGGLREYITLPDASDQNDAADVTAHVPRYIRGHIRSLVCSTNEDVLLVLGEEVRSSIWVYKYFWNGSEKIQSAWCRFDMSGDVLGAFFVKTKCYCIMQYNDGVYLEVMEFTPGHKDENSDFEFCLDRKITESSLGFGDYDAASNTTRITLPYSLPTGTLPVVVTRPTEAGASGSGEVLSVEPDRTNPKVFMVEGDLSAKSLYIGVPYTSSYTFSTFAIRESEKGNAITTGRLQLRSLTLNCSNTGYLKLLVTPAFRKTSTYTFTGRQLGHGANRLGYVSLYTGTVKCPILSLNTQVTVKIESDAFLPFAVVNASWEGFYNTRDQRV</sequence>
<evidence type="ECO:0000313" key="2">
    <source>
        <dbReference type="Proteomes" id="UP000827424"/>
    </source>
</evidence>
<accession>A0AAE8XAP7</accession>
<reference evidence="1" key="1">
    <citation type="submission" date="2021-07" db="EMBL/GenBank/DDBJ databases">
        <title>A sheep in wolf's clothing: the temperate origins of bacteriophage T7.</title>
        <authorList>
            <person name="Boeckman J.X."/>
            <person name="Korn A."/>
            <person name="Yao G."/>
            <person name="Ravindran A."/>
            <person name="Gonzalez C."/>
            <person name="Gill J."/>
        </authorList>
    </citation>
    <scope>NUCLEOTIDE SEQUENCE</scope>
</reference>
<proteinExistence type="predicted"/>
<protein>
    <submittedName>
        <fullName evidence="1">Tail tubular protein B</fullName>
    </submittedName>
</protein>
<dbReference type="Pfam" id="PF25675">
    <property type="entry name" value="Phage_nozzle"/>
    <property type="match status" value="1"/>
</dbReference>